<keyword evidence="1" id="KW-0489">Methyltransferase</keyword>
<comment type="caution">
    <text evidence="1">The sequence shown here is derived from an EMBL/GenBank/DDBJ whole genome shotgun (WGS) entry which is preliminary data.</text>
</comment>
<proteinExistence type="predicted"/>
<dbReference type="InterPro" id="IPR029063">
    <property type="entry name" value="SAM-dependent_MTases_sf"/>
</dbReference>
<accession>A0AAW8DAU9</accession>
<dbReference type="EMBL" id="JAUSRD010000034">
    <property type="protein sequence ID" value="MDP9897704.1"/>
    <property type="molecule type" value="Genomic_DNA"/>
</dbReference>
<dbReference type="Proteomes" id="UP001242045">
    <property type="component" value="Unassembled WGS sequence"/>
</dbReference>
<reference evidence="1" key="1">
    <citation type="submission" date="2023-07" db="EMBL/GenBank/DDBJ databases">
        <title>Sorghum-associated microbial communities from plants grown in Nebraska, USA.</title>
        <authorList>
            <person name="Schachtman D."/>
        </authorList>
    </citation>
    <scope>NUCLEOTIDE SEQUENCE</scope>
    <source>
        <strain evidence="1">DS3754</strain>
    </source>
</reference>
<dbReference type="InterPro" id="IPR027612">
    <property type="entry name" value="Put_MTase_LIC12133"/>
</dbReference>
<dbReference type="RefSeq" id="WP_306876957.1">
    <property type="nucleotide sequence ID" value="NZ_JAUSRD010000034.1"/>
</dbReference>
<dbReference type="Gene3D" id="3.40.50.150">
    <property type="entry name" value="Vaccinia Virus protein VP39"/>
    <property type="match status" value="1"/>
</dbReference>
<dbReference type="GO" id="GO:0008168">
    <property type="term" value="F:methyltransferase activity"/>
    <property type="evidence" value="ECO:0007669"/>
    <property type="project" value="UniProtKB-KW"/>
</dbReference>
<evidence type="ECO:0000313" key="1">
    <source>
        <dbReference type="EMBL" id="MDP9897704.1"/>
    </source>
</evidence>
<dbReference type="NCBIfam" id="TIGR04325">
    <property type="entry name" value="MTase_LIC12133"/>
    <property type="match status" value="1"/>
</dbReference>
<protein>
    <submittedName>
        <fullName evidence="1">Methyltransferase (TIGR04325 family)</fullName>
    </submittedName>
</protein>
<dbReference type="GO" id="GO:0032259">
    <property type="term" value="P:methylation"/>
    <property type="evidence" value="ECO:0007669"/>
    <property type="project" value="UniProtKB-KW"/>
</dbReference>
<organism evidence="1 2">
    <name type="scientific">Variovorax boronicumulans</name>
    <dbReference type="NCBI Taxonomy" id="436515"/>
    <lineage>
        <taxon>Bacteria</taxon>
        <taxon>Pseudomonadati</taxon>
        <taxon>Pseudomonadota</taxon>
        <taxon>Betaproteobacteria</taxon>
        <taxon>Burkholderiales</taxon>
        <taxon>Comamonadaceae</taxon>
        <taxon>Variovorax</taxon>
    </lineage>
</organism>
<dbReference type="AlphaFoldDB" id="A0AAW8DAU9"/>
<dbReference type="SUPFAM" id="SSF53335">
    <property type="entry name" value="S-adenosyl-L-methionine-dependent methyltransferases"/>
    <property type="match status" value="1"/>
</dbReference>
<name>A0AAW8DAU9_9BURK</name>
<evidence type="ECO:0000313" key="2">
    <source>
        <dbReference type="Proteomes" id="UP001242045"/>
    </source>
</evidence>
<gene>
    <name evidence="1" type="ORF">J2W31_006852</name>
</gene>
<sequence length="259" mass="28736">MLSKLRPFSSPSLSPEDAYRQRFLDNTDENLFMGSFESFADAEANAPASKALGYDHAEAAGLYSPQIYFYDYPGLFWLGRSIDAGLTRVFDLGGHIGIKYYAFRRVLSYPDSLRWTVCDVPSVIEQGRATAAQREVSGQLAFTTDYRDASGCDVLYASGSLQYLPVRIDGILSSLAAKPRRIVLNTTAVHPERTLYTLNSIGVAVCPYRIEHHEGLLATLTQAGYKRRDVWRNEGKPIEVPFVSGGDLPYYAGCCFDLA</sequence>
<keyword evidence="1" id="KW-0808">Transferase</keyword>